<sequence length="139" mass="16303">MNSQNRSEEYTNFLKYSIVLNIVFPLVIWLYSIFIGYRDNLIIESYAIIVLASINVFVYAGIKTVLAYGIFTKKNWGYVGFLIISFLVLWALLRKYYITPPLSTTQKIIDLLLFTMNSSTMLLILLIKKDFLRKLKYFN</sequence>
<dbReference type="Proteomes" id="UP000178999">
    <property type="component" value="Unassembled WGS sequence"/>
</dbReference>
<keyword evidence="1" id="KW-0812">Transmembrane</keyword>
<dbReference type="STRING" id="1802538.A2382_01585"/>
<protein>
    <submittedName>
        <fullName evidence="2">Uncharacterized protein</fullName>
    </submittedName>
</protein>
<dbReference type="EMBL" id="MGHY01000004">
    <property type="protein sequence ID" value="OGM80116.1"/>
    <property type="molecule type" value="Genomic_DNA"/>
</dbReference>
<evidence type="ECO:0000313" key="3">
    <source>
        <dbReference type="Proteomes" id="UP000178999"/>
    </source>
</evidence>
<feature type="transmembrane region" description="Helical" evidence="1">
    <location>
        <begin position="46"/>
        <end position="68"/>
    </location>
</feature>
<keyword evidence="1" id="KW-1133">Transmembrane helix</keyword>
<keyword evidence="1" id="KW-0472">Membrane</keyword>
<accession>A0A1F8CVM0</accession>
<comment type="caution">
    <text evidence="2">The sequence shown here is derived from an EMBL/GenBank/DDBJ whole genome shotgun (WGS) entry which is preliminary data.</text>
</comment>
<dbReference type="AlphaFoldDB" id="A0A1F8CVM0"/>
<proteinExistence type="predicted"/>
<organism evidence="2 3">
    <name type="scientific">Candidatus Woesebacteria bacterium RIFOXYB1_FULL_38_16</name>
    <dbReference type="NCBI Taxonomy" id="1802538"/>
    <lineage>
        <taxon>Bacteria</taxon>
        <taxon>Candidatus Woeseibacteriota</taxon>
    </lineage>
</organism>
<reference evidence="2 3" key="1">
    <citation type="journal article" date="2016" name="Nat. Commun.">
        <title>Thousands of microbial genomes shed light on interconnected biogeochemical processes in an aquifer system.</title>
        <authorList>
            <person name="Anantharaman K."/>
            <person name="Brown C.T."/>
            <person name="Hug L.A."/>
            <person name="Sharon I."/>
            <person name="Castelle C.J."/>
            <person name="Probst A.J."/>
            <person name="Thomas B.C."/>
            <person name="Singh A."/>
            <person name="Wilkins M.J."/>
            <person name="Karaoz U."/>
            <person name="Brodie E.L."/>
            <person name="Williams K.H."/>
            <person name="Hubbard S.S."/>
            <person name="Banfield J.F."/>
        </authorList>
    </citation>
    <scope>NUCLEOTIDE SEQUENCE [LARGE SCALE GENOMIC DNA]</scope>
</reference>
<feature type="transmembrane region" description="Helical" evidence="1">
    <location>
        <begin position="12"/>
        <end position="34"/>
    </location>
</feature>
<gene>
    <name evidence="2" type="ORF">A2382_01585</name>
</gene>
<evidence type="ECO:0000256" key="1">
    <source>
        <dbReference type="SAM" id="Phobius"/>
    </source>
</evidence>
<feature type="transmembrane region" description="Helical" evidence="1">
    <location>
        <begin position="108"/>
        <end position="127"/>
    </location>
</feature>
<feature type="transmembrane region" description="Helical" evidence="1">
    <location>
        <begin position="75"/>
        <end position="93"/>
    </location>
</feature>
<name>A0A1F8CVM0_9BACT</name>
<evidence type="ECO:0000313" key="2">
    <source>
        <dbReference type="EMBL" id="OGM80116.1"/>
    </source>
</evidence>